<dbReference type="RefSeq" id="WP_152662559.1">
    <property type="nucleotide sequence ID" value="NZ_LAJG01000021.1"/>
</dbReference>
<keyword evidence="2" id="KW-1185">Reference proteome</keyword>
<gene>
    <name evidence="1" type="ORF">VW35_10690</name>
</gene>
<evidence type="ECO:0000313" key="2">
    <source>
        <dbReference type="Proteomes" id="UP000033514"/>
    </source>
</evidence>
<dbReference type="Proteomes" id="UP000033514">
    <property type="component" value="Unassembled WGS sequence"/>
</dbReference>
<name>A0A0F5LBD0_9HYPH</name>
<dbReference type="PATRIC" id="fig|361041.3.peg.1504"/>
<accession>A0A0F5LBD0</accession>
<sequence>MPARFTTLNNAIEKGLKSMAAKTAVSQIEYWEDQLKDVEVSGVKGIQSDLHSLKSKLTADDIDGDAVKKLLASLAEKTKNVSGRVENEKVSEQLAGVAAGLEKAS</sequence>
<protein>
    <submittedName>
        <fullName evidence="1">Uncharacterized protein</fullName>
    </submittedName>
</protein>
<dbReference type="EMBL" id="LAJG01000021">
    <property type="protein sequence ID" value="KKB78927.1"/>
    <property type="molecule type" value="Genomic_DNA"/>
</dbReference>
<comment type="caution">
    <text evidence="1">The sequence shown here is derived from an EMBL/GenBank/DDBJ whole genome shotgun (WGS) entry which is preliminary data.</text>
</comment>
<evidence type="ECO:0000313" key="1">
    <source>
        <dbReference type="EMBL" id="KKB78927.1"/>
    </source>
</evidence>
<reference evidence="1 2" key="1">
    <citation type="submission" date="2015-03" db="EMBL/GenBank/DDBJ databases">
        <authorList>
            <person name="Hassan Y.I."/>
            <person name="Lepp D."/>
            <person name="Zhou T."/>
        </authorList>
    </citation>
    <scope>NUCLEOTIDE SEQUENCE [LARGE SCALE GENOMIC DNA]</scope>
    <source>
        <strain evidence="1 2">GH2-10</strain>
    </source>
</reference>
<dbReference type="STRING" id="361041.VW35_10690"/>
<organism evidence="1 2">
    <name type="scientific">Devosia soli</name>
    <dbReference type="NCBI Taxonomy" id="361041"/>
    <lineage>
        <taxon>Bacteria</taxon>
        <taxon>Pseudomonadati</taxon>
        <taxon>Pseudomonadota</taxon>
        <taxon>Alphaproteobacteria</taxon>
        <taxon>Hyphomicrobiales</taxon>
        <taxon>Devosiaceae</taxon>
        <taxon>Devosia</taxon>
    </lineage>
</organism>
<dbReference type="OrthoDB" id="7907310at2"/>
<proteinExistence type="predicted"/>
<dbReference type="AlphaFoldDB" id="A0A0F5LBD0"/>